<protein>
    <recommendedName>
        <fullName evidence="3">Transcriptional regulator</fullName>
    </recommendedName>
</protein>
<proteinExistence type="predicted"/>
<evidence type="ECO:0000313" key="1">
    <source>
        <dbReference type="EMBL" id="MCU4751728.1"/>
    </source>
</evidence>
<comment type="caution">
    <text evidence="1">The sequence shown here is derived from an EMBL/GenBank/DDBJ whole genome shotgun (WGS) entry which is preliminary data.</text>
</comment>
<reference evidence="1 2" key="1">
    <citation type="submission" date="2022-09" db="EMBL/GenBank/DDBJ databases">
        <title>Enrichment on poylsaccharides allowed isolation of novel metabolic and taxonomic groups of Haloarchaea.</title>
        <authorList>
            <person name="Sorokin D.Y."/>
            <person name="Elcheninov A.G."/>
            <person name="Khizhniak T.V."/>
            <person name="Kolganova T.V."/>
            <person name="Kublanov I.V."/>
        </authorList>
    </citation>
    <scope>NUCLEOTIDE SEQUENCE [LARGE SCALE GENOMIC DNA]</scope>
    <source>
        <strain evidence="1 2">AArc-curdl1</strain>
    </source>
</reference>
<dbReference type="RefSeq" id="WP_342807813.1">
    <property type="nucleotide sequence ID" value="NZ_JAOPJZ010000004.1"/>
</dbReference>
<gene>
    <name evidence="1" type="ORF">OB919_06995</name>
</gene>
<organism evidence="1 2">
    <name type="scientific">Natronosalvus hydrolyticus</name>
    <dbReference type="NCBI Taxonomy" id="2979988"/>
    <lineage>
        <taxon>Archaea</taxon>
        <taxon>Methanobacteriati</taxon>
        <taxon>Methanobacteriota</taxon>
        <taxon>Stenosarchaea group</taxon>
        <taxon>Halobacteria</taxon>
        <taxon>Halobacteriales</taxon>
        <taxon>Natrialbaceae</taxon>
        <taxon>Natronosalvus</taxon>
    </lineage>
</organism>
<dbReference type="InterPro" id="IPR053463">
    <property type="entry name" value="Brz_Regulator"/>
</dbReference>
<dbReference type="EMBL" id="JAOPJZ010000004">
    <property type="protein sequence ID" value="MCU4751728.1"/>
    <property type="molecule type" value="Genomic_DNA"/>
</dbReference>
<dbReference type="Proteomes" id="UP001321047">
    <property type="component" value="Unassembled WGS sequence"/>
</dbReference>
<accession>A0AAP2Z7J4</accession>
<sequence length="66" mass="7030">MREWPNVACPVCDQGLAIGVPFDATVHTVAENVDGSLAETTDSGGREKRRTISCPNGHPVAVTFTF</sequence>
<name>A0AAP2Z7J4_9EURY</name>
<evidence type="ECO:0000313" key="2">
    <source>
        <dbReference type="Proteomes" id="UP001321047"/>
    </source>
</evidence>
<dbReference type="AlphaFoldDB" id="A0AAP2Z7J4"/>
<dbReference type="Pfam" id="PF23454">
    <property type="entry name" value="Zn_ribbon_Brz"/>
    <property type="match status" value="1"/>
</dbReference>
<evidence type="ECO:0008006" key="3">
    <source>
        <dbReference type="Google" id="ProtNLM"/>
    </source>
</evidence>
<keyword evidence="2" id="KW-1185">Reference proteome</keyword>